<comment type="caution">
    <text evidence="1">The sequence shown here is derived from an EMBL/GenBank/DDBJ whole genome shotgun (WGS) entry which is preliminary data.</text>
</comment>
<organism evidence="1 2">
    <name type="scientific">Cyclobacterium qasimii M12-11B</name>
    <dbReference type="NCBI Taxonomy" id="641524"/>
    <lineage>
        <taxon>Bacteria</taxon>
        <taxon>Pseudomonadati</taxon>
        <taxon>Bacteroidota</taxon>
        <taxon>Cytophagia</taxon>
        <taxon>Cytophagales</taxon>
        <taxon>Cyclobacteriaceae</taxon>
        <taxon>Cyclobacterium</taxon>
    </lineage>
</organism>
<protein>
    <submittedName>
        <fullName evidence="1">Uncharacterized protein</fullName>
    </submittedName>
</protein>
<sequence length="42" mass="4952">MTKTFSKFGELFKKLNTPNLFQIFVIKRNFISLTIKEMVIKG</sequence>
<name>S7WUP0_9BACT</name>
<gene>
    <name evidence="1" type="ORF">ADICYQ_3214</name>
</gene>
<evidence type="ECO:0000313" key="2">
    <source>
        <dbReference type="Proteomes" id="UP000014974"/>
    </source>
</evidence>
<dbReference type="EMBL" id="ATNM01000114">
    <property type="protein sequence ID" value="EPR67788.1"/>
    <property type="molecule type" value="Genomic_DNA"/>
</dbReference>
<dbReference type="AlphaFoldDB" id="S7WUP0"/>
<accession>S7WUP0</accession>
<proteinExistence type="predicted"/>
<dbReference type="Proteomes" id="UP000014974">
    <property type="component" value="Unassembled WGS sequence"/>
</dbReference>
<evidence type="ECO:0000313" key="1">
    <source>
        <dbReference type="EMBL" id="EPR67788.1"/>
    </source>
</evidence>
<reference evidence="1 2" key="1">
    <citation type="journal article" date="2013" name="Genome Announc.">
        <title>Draft Genome Sequence of Cyclobacterium qasimii Strain M12-11BT, Isolated from Arctic Marine Sediment.</title>
        <authorList>
            <person name="Shivaji S."/>
            <person name="Ara S."/>
            <person name="Singh A."/>
            <person name="Kumar Pinnaka A."/>
        </authorList>
    </citation>
    <scope>NUCLEOTIDE SEQUENCE [LARGE SCALE GENOMIC DNA]</scope>
    <source>
        <strain evidence="1 2">M12-11B</strain>
    </source>
</reference>
<dbReference type="STRING" id="641524.ADICYQ_3214"/>